<evidence type="ECO:0000313" key="1">
    <source>
        <dbReference type="EMBL" id="PMD12280.1"/>
    </source>
</evidence>
<name>A0A2J6PE12_9HELO</name>
<dbReference type="Proteomes" id="UP000235672">
    <property type="component" value="Unassembled WGS sequence"/>
</dbReference>
<organism evidence="1 2">
    <name type="scientific">Hyaloscypha hepaticicola</name>
    <dbReference type="NCBI Taxonomy" id="2082293"/>
    <lineage>
        <taxon>Eukaryota</taxon>
        <taxon>Fungi</taxon>
        <taxon>Dikarya</taxon>
        <taxon>Ascomycota</taxon>
        <taxon>Pezizomycotina</taxon>
        <taxon>Leotiomycetes</taxon>
        <taxon>Helotiales</taxon>
        <taxon>Hyaloscyphaceae</taxon>
        <taxon>Hyaloscypha</taxon>
    </lineage>
</organism>
<keyword evidence="2" id="KW-1185">Reference proteome</keyword>
<sequence length="189" mass="21829">MSIISLSLPVPKQPRQPELIRDQRLRIQTLFFDANFTRDQICLQTGHTYKQVCHVLTHCLTPQKRRTGRRVILNTPQRKRLIQWVTVSEENRDTPWIEIPGILGLDCGEWAICTAFKKEGRRDLNGLKSIRIGRTSNGMRSFRATRRGYNLEDISGFGLQGKLGRKRYITRTVFNRVIKGRSGGYFGGR</sequence>
<dbReference type="OrthoDB" id="3533651at2759"/>
<accession>A0A2J6PE12</accession>
<evidence type="ECO:0008006" key="3">
    <source>
        <dbReference type="Google" id="ProtNLM"/>
    </source>
</evidence>
<gene>
    <name evidence="1" type="ORF">NA56DRAFT_501704</name>
</gene>
<dbReference type="AlphaFoldDB" id="A0A2J6PE12"/>
<reference evidence="1 2" key="1">
    <citation type="submission" date="2016-05" db="EMBL/GenBank/DDBJ databases">
        <title>A degradative enzymes factory behind the ericoid mycorrhizal symbiosis.</title>
        <authorList>
            <consortium name="DOE Joint Genome Institute"/>
            <person name="Martino E."/>
            <person name="Morin E."/>
            <person name="Grelet G."/>
            <person name="Kuo A."/>
            <person name="Kohler A."/>
            <person name="Daghino S."/>
            <person name="Barry K."/>
            <person name="Choi C."/>
            <person name="Cichocki N."/>
            <person name="Clum A."/>
            <person name="Copeland A."/>
            <person name="Hainaut M."/>
            <person name="Haridas S."/>
            <person name="Labutti K."/>
            <person name="Lindquist E."/>
            <person name="Lipzen A."/>
            <person name="Khouja H.-R."/>
            <person name="Murat C."/>
            <person name="Ohm R."/>
            <person name="Olson A."/>
            <person name="Spatafora J."/>
            <person name="Veneault-Fourrey C."/>
            <person name="Henrissat B."/>
            <person name="Grigoriev I."/>
            <person name="Martin F."/>
            <person name="Perotto S."/>
        </authorList>
    </citation>
    <scope>NUCLEOTIDE SEQUENCE [LARGE SCALE GENOMIC DNA]</scope>
    <source>
        <strain evidence="1 2">UAMH 7357</strain>
    </source>
</reference>
<evidence type="ECO:0000313" key="2">
    <source>
        <dbReference type="Proteomes" id="UP000235672"/>
    </source>
</evidence>
<dbReference type="EMBL" id="KZ613557">
    <property type="protein sequence ID" value="PMD12280.1"/>
    <property type="molecule type" value="Genomic_DNA"/>
</dbReference>
<protein>
    <recommendedName>
        <fullName evidence="3">Transposase Tc1-like domain-containing protein</fullName>
    </recommendedName>
</protein>
<proteinExistence type="predicted"/>